<evidence type="ECO:0000256" key="4">
    <source>
        <dbReference type="SAM" id="MobiDB-lite"/>
    </source>
</evidence>
<dbReference type="GO" id="GO:0004601">
    <property type="term" value="F:peroxidase activity"/>
    <property type="evidence" value="ECO:0007669"/>
    <property type="project" value="UniProtKB-KW"/>
</dbReference>
<keyword evidence="6" id="KW-1185">Reference proteome</keyword>
<evidence type="ECO:0000256" key="1">
    <source>
        <dbReference type="ARBA" id="ARBA00004613"/>
    </source>
</evidence>
<dbReference type="InterPro" id="IPR037120">
    <property type="entry name" value="Haem_peroxidase_sf_animal"/>
</dbReference>
<dbReference type="OrthoDB" id="105077at2"/>
<dbReference type="SUPFAM" id="SSF48113">
    <property type="entry name" value="Heme-dependent peroxidases"/>
    <property type="match status" value="1"/>
</dbReference>
<gene>
    <name evidence="5" type="ORF">ROA7023_02309</name>
</gene>
<dbReference type="PANTHER" id="PTHR11475:SF4">
    <property type="entry name" value="CHORION PEROXIDASE"/>
    <property type="match status" value="1"/>
</dbReference>
<evidence type="ECO:0000313" key="6">
    <source>
        <dbReference type="Proteomes" id="UP000193900"/>
    </source>
</evidence>
<organism evidence="5 6">
    <name type="scientific">Roseisalinus antarcticus</name>
    <dbReference type="NCBI Taxonomy" id="254357"/>
    <lineage>
        <taxon>Bacteria</taxon>
        <taxon>Pseudomonadati</taxon>
        <taxon>Pseudomonadota</taxon>
        <taxon>Alphaproteobacteria</taxon>
        <taxon>Rhodobacterales</taxon>
        <taxon>Roseobacteraceae</taxon>
        <taxon>Roseisalinus</taxon>
    </lineage>
</organism>
<evidence type="ECO:0000256" key="3">
    <source>
        <dbReference type="ARBA" id="ARBA00023180"/>
    </source>
</evidence>
<dbReference type="InterPro" id="IPR010255">
    <property type="entry name" value="Haem_peroxidase_sf"/>
</dbReference>
<dbReference type="EMBL" id="FWFZ01000010">
    <property type="protein sequence ID" value="SLN52210.1"/>
    <property type="molecule type" value="Genomic_DNA"/>
</dbReference>
<reference evidence="5 6" key="1">
    <citation type="submission" date="2017-03" db="EMBL/GenBank/DDBJ databases">
        <authorList>
            <person name="Afonso C.L."/>
            <person name="Miller P.J."/>
            <person name="Scott M.A."/>
            <person name="Spackman E."/>
            <person name="Goraichik I."/>
            <person name="Dimitrov K.M."/>
            <person name="Suarez D.L."/>
            <person name="Swayne D.E."/>
        </authorList>
    </citation>
    <scope>NUCLEOTIDE SEQUENCE [LARGE SCALE GENOMIC DNA]</scope>
    <source>
        <strain evidence="5 6">CECT 7023</strain>
    </source>
</reference>
<dbReference type="PRINTS" id="PR00457">
    <property type="entry name" value="ANPEROXIDASE"/>
</dbReference>
<dbReference type="PANTHER" id="PTHR11475">
    <property type="entry name" value="OXIDASE/PEROXIDASE"/>
    <property type="match status" value="1"/>
</dbReference>
<evidence type="ECO:0000313" key="5">
    <source>
        <dbReference type="EMBL" id="SLN52210.1"/>
    </source>
</evidence>
<accession>A0A1Y5SZ06</accession>
<protein>
    <submittedName>
        <fullName evidence="5">Animal heme peroxidase</fullName>
    </submittedName>
</protein>
<dbReference type="RefSeq" id="WP_143535531.1">
    <property type="nucleotide sequence ID" value="NZ_FWFZ01000010.1"/>
</dbReference>
<proteinExistence type="predicted"/>
<keyword evidence="2" id="KW-0964">Secreted</keyword>
<dbReference type="GO" id="GO:0006979">
    <property type="term" value="P:response to oxidative stress"/>
    <property type="evidence" value="ECO:0007669"/>
    <property type="project" value="InterPro"/>
</dbReference>
<dbReference type="Pfam" id="PF03098">
    <property type="entry name" value="An_peroxidase"/>
    <property type="match status" value="1"/>
</dbReference>
<feature type="region of interest" description="Disordered" evidence="4">
    <location>
        <begin position="1"/>
        <end position="38"/>
    </location>
</feature>
<keyword evidence="5" id="KW-0560">Oxidoreductase</keyword>
<sequence>MTEMTKPQAGMPDLTAPKLAGAGCLAPRRPRGAAESGGGRYSRLFPGLPPLGPAPAVLIALGREGGVCDGGIAVREATPAAGWPFFGQFIAHDITADRSPLERTEHGAVSNARAPRLNLECLYGGGPAGSPYLFDRDDPAKFLLAPGGKDVPRARQGIAIIGDPRNDSHLIMAAMHLALLKAHNAFVDIARNRGVDEGTLFDAARQALTWHYQWVVTQEFLPSLIGADLVAGILSGRDALPLPEGATLPLEFADAAYRYGHSQIRQSYILSPGGPTLSLFPDLLGFRPVPKDRSVDWRVMFDGAPDVGTQRATRISERLPMALIALPEEVTGAVQEQGYRSLANRDMQRGVVTDLPSGEAVARALGVAPLPRDAIGLQDWSGETPLWFYIAREADTLGEGDHLGPVGGRIVGGVLLSLLQRDPASYLTLEPDWRPEITPLDPTRPFALLDLLMLGADSPNH</sequence>
<dbReference type="PROSITE" id="PS50292">
    <property type="entry name" value="PEROXIDASE_3"/>
    <property type="match status" value="1"/>
</dbReference>
<dbReference type="Proteomes" id="UP000193900">
    <property type="component" value="Unassembled WGS sequence"/>
</dbReference>
<evidence type="ECO:0000256" key="2">
    <source>
        <dbReference type="ARBA" id="ARBA00022525"/>
    </source>
</evidence>
<dbReference type="AlphaFoldDB" id="A0A1Y5SZ06"/>
<dbReference type="GO" id="GO:0020037">
    <property type="term" value="F:heme binding"/>
    <property type="evidence" value="ECO:0007669"/>
    <property type="project" value="InterPro"/>
</dbReference>
<dbReference type="Gene3D" id="1.10.640.10">
    <property type="entry name" value="Haem peroxidase domain superfamily, animal type"/>
    <property type="match status" value="1"/>
</dbReference>
<keyword evidence="3" id="KW-0325">Glycoprotein</keyword>
<dbReference type="GO" id="GO:0005576">
    <property type="term" value="C:extracellular region"/>
    <property type="evidence" value="ECO:0007669"/>
    <property type="project" value="UniProtKB-SubCell"/>
</dbReference>
<keyword evidence="5" id="KW-0575">Peroxidase</keyword>
<name>A0A1Y5SZ06_9RHOB</name>
<comment type="subcellular location">
    <subcellularLocation>
        <location evidence="1">Secreted</location>
    </subcellularLocation>
</comment>
<dbReference type="InterPro" id="IPR019791">
    <property type="entry name" value="Haem_peroxidase_animal"/>
</dbReference>